<dbReference type="EMBL" id="LR215036">
    <property type="protein sequence ID" value="VEU74573.1"/>
    <property type="molecule type" value="Genomic_DNA"/>
</dbReference>
<dbReference type="RefSeq" id="WP_129725388.1">
    <property type="nucleotide sequence ID" value="NZ_LR215036.1"/>
</dbReference>
<dbReference type="AlphaFoldDB" id="A0A449B1X2"/>
<dbReference type="OrthoDB" id="9780929at2"/>
<sequence>MKKDLAHILKDKKFKFYIDEDNPLILCFDYPKEYPNDDSLLNVIKLEFSTLSEPIPFFNRSIKPYISEVYQDAFPEKINVKVVDSLRTFYDKITILHREANRINGNYPKKYSRHYYDIYKMLESNLREKSLKNLDLLESVIEFKKKFYHCNFANYDQIYRSKLKLIPSQKAIEVFVNDYKSMKNMIFGDIVSFEQIIKTLKTYENDLNKAIKSFYKWTYKIIGLK</sequence>
<gene>
    <name evidence="1" type="ORF">NCTC10181_00427</name>
</gene>
<dbReference type="InterPro" id="IPR014942">
    <property type="entry name" value="AbiEii"/>
</dbReference>
<keyword evidence="1" id="KW-0808">Transferase</keyword>
<name>A0A449B1X2_9BACT</name>
<dbReference type="GO" id="GO:0016740">
    <property type="term" value="F:transferase activity"/>
    <property type="evidence" value="ECO:0007669"/>
    <property type="project" value="UniProtKB-KW"/>
</dbReference>
<evidence type="ECO:0000313" key="2">
    <source>
        <dbReference type="Proteomes" id="UP000290985"/>
    </source>
</evidence>
<dbReference type="KEGG" id="mcit:NCTC10181_00427"/>
<proteinExistence type="predicted"/>
<evidence type="ECO:0000313" key="1">
    <source>
        <dbReference type="EMBL" id="VEU74573.1"/>
    </source>
</evidence>
<dbReference type="Proteomes" id="UP000290985">
    <property type="component" value="Chromosome"/>
</dbReference>
<protein>
    <submittedName>
        <fullName evidence="1">Nucleotidyl transferase of uncharacterized function (DUF1814)</fullName>
    </submittedName>
</protein>
<dbReference type="Pfam" id="PF08843">
    <property type="entry name" value="AbiEii"/>
    <property type="match status" value="1"/>
</dbReference>
<accession>A0A449B1X2</accession>
<organism evidence="1 2">
    <name type="scientific">Mycoplasmopsis citelli</name>
    <dbReference type="NCBI Taxonomy" id="171281"/>
    <lineage>
        <taxon>Bacteria</taxon>
        <taxon>Bacillati</taxon>
        <taxon>Mycoplasmatota</taxon>
        <taxon>Mycoplasmoidales</taxon>
        <taxon>Metamycoplasmataceae</taxon>
        <taxon>Mycoplasmopsis</taxon>
    </lineage>
</organism>
<reference evidence="1 2" key="1">
    <citation type="submission" date="2019-01" db="EMBL/GenBank/DDBJ databases">
        <authorList>
            <consortium name="Pathogen Informatics"/>
        </authorList>
    </citation>
    <scope>NUCLEOTIDE SEQUENCE [LARGE SCALE GENOMIC DNA]</scope>
    <source>
        <strain evidence="1 2">NCTC10181</strain>
    </source>
</reference>
<keyword evidence="2" id="KW-1185">Reference proteome</keyword>